<accession>A0ABQ3XYI1</accession>
<dbReference type="Pfam" id="PF07045">
    <property type="entry name" value="DUF1330"/>
    <property type="match status" value="1"/>
</dbReference>
<dbReference type="Gene3D" id="3.30.70.100">
    <property type="match status" value="1"/>
</dbReference>
<dbReference type="PANTHER" id="PTHR41521:SF4">
    <property type="entry name" value="BLR0684 PROTEIN"/>
    <property type="match status" value="1"/>
</dbReference>
<evidence type="ECO:0000259" key="1">
    <source>
        <dbReference type="Pfam" id="PF07045"/>
    </source>
</evidence>
<proteinExistence type="predicted"/>
<dbReference type="Proteomes" id="UP000609879">
    <property type="component" value="Unassembled WGS sequence"/>
</dbReference>
<evidence type="ECO:0000313" key="3">
    <source>
        <dbReference type="Proteomes" id="UP000609879"/>
    </source>
</evidence>
<dbReference type="InterPro" id="IPR010753">
    <property type="entry name" value="DUF1330"/>
</dbReference>
<dbReference type="PANTHER" id="PTHR41521">
    <property type="match status" value="1"/>
</dbReference>
<dbReference type="EMBL" id="BOMI01000021">
    <property type="protein sequence ID" value="GID72779.1"/>
    <property type="molecule type" value="Genomic_DNA"/>
</dbReference>
<evidence type="ECO:0000313" key="2">
    <source>
        <dbReference type="EMBL" id="GID72779.1"/>
    </source>
</evidence>
<reference evidence="2 3" key="1">
    <citation type="submission" date="2021-01" db="EMBL/GenBank/DDBJ databases">
        <title>Whole genome shotgun sequence of Actinoplanes deccanensis NBRC 13994.</title>
        <authorList>
            <person name="Komaki H."/>
            <person name="Tamura T."/>
        </authorList>
    </citation>
    <scope>NUCLEOTIDE SEQUENCE [LARGE SCALE GENOMIC DNA]</scope>
    <source>
        <strain evidence="2 3">NBRC 13994</strain>
    </source>
</reference>
<dbReference type="InterPro" id="IPR011008">
    <property type="entry name" value="Dimeric_a/b-barrel"/>
</dbReference>
<gene>
    <name evidence="2" type="ORF">Ade02nite_14200</name>
</gene>
<sequence length="115" mass="12573">MLDGMTTYAVAHLRTPTTNDDVIRYIERIQDTLDPYGGRFLVHGKQVEVIEGSWPGTIVIIAFPDSAAAHAWYASDAYQEILPLRTDHIEGSAIFVDGVGPDYDPRVTAAALRAG</sequence>
<comment type="caution">
    <text evidence="2">The sequence shown here is derived from an EMBL/GenBank/DDBJ whole genome shotgun (WGS) entry which is preliminary data.</text>
</comment>
<dbReference type="SUPFAM" id="SSF54909">
    <property type="entry name" value="Dimeric alpha+beta barrel"/>
    <property type="match status" value="1"/>
</dbReference>
<protein>
    <recommendedName>
        <fullName evidence="1">DUF1330 domain-containing protein</fullName>
    </recommendedName>
</protein>
<keyword evidence="3" id="KW-1185">Reference proteome</keyword>
<feature type="domain" description="DUF1330" evidence="1">
    <location>
        <begin position="7"/>
        <end position="99"/>
    </location>
</feature>
<organism evidence="2 3">
    <name type="scientific">Paractinoplanes deccanensis</name>
    <dbReference type="NCBI Taxonomy" id="113561"/>
    <lineage>
        <taxon>Bacteria</taxon>
        <taxon>Bacillati</taxon>
        <taxon>Actinomycetota</taxon>
        <taxon>Actinomycetes</taxon>
        <taxon>Micromonosporales</taxon>
        <taxon>Micromonosporaceae</taxon>
        <taxon>Paractinoplanes</taxon>
    </lineage>
</organism>
<name>A0ABQ3XYI1_9ACTN</name>